<reference evidence="1 2" key="1">
    <citation type="submission" date="2015-09" db="EMBL/GenBank/DDBJ databases">
        <title>Trachymyrmex zeteki WGS genome.</title>
        <authorList>
            <person name="Nygaard S."/>
            <person name="Hu H."/>
            <person name="Boomsma J."/>
            <person name="Zhang G."/>
        </authorList>
    </citation>
    <scope>NUCLEOTIDE SEQUENCE [LARGE SCALE GENOMIC DNA]</scope>
    <source>
        <strain evidence="1">Tzet28-1</strain>
        <tissue evidence="1">Whole body</tissue>
    </source>
</reference>
<sequence length="72" mass="7955">MKRGRGRMWDAGGSRRGGSILRSLVDPGLLANRDRTGRIRVSSRVESDEVVGADALRANVERYKCARASLRL</sequence>
<dbReference type="Proteomes" id="UP000075809">
    <property type="component" value="Unassembled WGS sequence"/>
</dbReference>
<proteinExistence type="predicted"/>
<dbReference type="EMBL" id="KQ982585">
    <property type="protein sequence ID" value="KYQ54271.1"/>
    <property type="molecule type" value="Genomic_DNA"/>
</dbReference>
<organism evidence="1 2">
    <name type="scientific">Mycetomoellerius zeteki</name>
    <dbReference type="NCBI Taxonomy" id="64791"/>
    <lineage>
        <taxon>Eukaryota</taxon>
        <taxon>Metazoa</taxon>
        <taxon>Ecdysozoa</taxon>
        <taxon>Arthropoda</taxon>
        <taxon>Hexapoda</taxon>
        <taxon>Insecta</taxon>
        <taxon>Pterygota</taxon>
        <taxon>Neoptera</taxon>
        <taxon>Endopterygota</taxon>
        <taxon>Hymenoptera</taxon>
        <taxon>Apocrita</taxon>
        <taxon>Aculeata</taxon>
        <taxon>Formicoidea</taxon>
        <taxon>Formicidae</taxon>
        <taxon>Myrmicinae</taxon>
        <taxon>Mycetomoellerius</taxon>
    </lineage>
</organism>
<keyword evidence="2" id="KW-1185">Reference proteome</keyword>
<evidence type="ECO:0000313" key="1">
    <source>
        <dbReference type="EMBL" id="KYQ54271.1"/>
    </source>
</evidence>
<accession>A0A151X1I1</accession>
<dbReference type="AlphaFoldDB" id="A0A151X1I1"/>
<gene>
    <name evidence="1" type="ORF">ALC60_06815</name>
</gene>
<evidence type="ECO:0000313" key="2">
    <source>
        <dbReference type="Proteomes" id="UP000075809"/>
    </source>
</evidence>
<protein>
    <submittedName>
        <fullName evidence="1">Uncharacterized protein</fullName>
    </submittedName>
</protein>
<name>A0A151X1I1_9HYME</name>